<dbReference type="PANTHER" id="PTHR47706">
    <property type="entry name" value="NMRA-LIKE FAMILY PROTEIN"/>
    <property type="match status" value="1"/>
</dbReference>
<dbReference type="InterPro" id="IPR036291">
    <property type="entry name" value="NAD(P)-bd_dom_sf"/>
</dbReference>
<protein>
    <submittedName>
        <fullName evidence="4">Isoflavone reductase family protein CipA</fullName>
    </submittedName>
</protein>
<evidence type="ECO:0000256" key="2">
    <source>
        <dbReference type="ARBA" id="ARBA00023002"/>
    </source>
</evidence>
<name>A0A9P8VQM0_9HYPO</name>
<reference evidence="4 5" key="1">
    <citation type="journal article" date="2021" name="Nat. Commun.">
        <title>Genetic determinants of endophytism in the Arabidopsis root mycobiome.</title>
        <authorList>
            <person name="Mesny F."/>
            <person name="Miyauchi S."/>
            <person name="Thiergart T."/>
            <person name="Pickel B."/>
            <person name="Atanasova L."/>
            <person name="Karlsson M."/>
            <person name="Huettel B."/>
            <person name="Barry K.W."/>
            <person name="Haridas S."/>
            <person name="Chen C."/>
            <person name="Bauer D."/>
            <person name="Andreopoulos W."/>
            <person name="Pangilinan J."/>
            <person name="LaButti K."/>
            <person name="Riley R."/>
            <person name="Lipzen A."/>
            <person name="Clum A."/>
            <person name="Drula E."/>
            <person name="Henrissat B."/>
            <person name="Kohler A."/>
            <person name="Grigoriev I.V."/>
            <person name="Martin F.M."/>
            <person name="Hacquard S."/>
        </authorList>
    </citation>
    <scope>NUCLEOTIDE SEQUENCE [LARGE SCALE GENOMIC DNA]</scope>
    <source>
        <strain evidence="4 5">MPI-CAGE-CH-0241</strain>
    </source>
</reference>
<dbReference type="AlphaFoldDB" id="A0A9P8VQM0"/>
<dbReference type="OrthoDB" id="9974981at2759"/>
<dbReference type="Gene3D" id="3.40.50.720">
    <property type="entry name" value="NAD(P)-binding Rossmann-like Domain"/>
    <property type="match status" value="1"/>
</dbReference>
<dbReference type="Proteomes" id="UP000777438">
    <property type="component" value="Unassembled WGS sequence"/>
</dbReference>
<organism evidence="4 5">
    <name type="scientific">Thelonectria olida</name>
    <dbReference type="NCBI Taxonomy" id="1576542"/>
    <lineage>
        <taxon>Eukaryota</taxon>
        <taxon>Fungi</taxon>
        <taxon>Dikarya</taxon>
        <taxon>Ascomycota</taxon>
        <taxon>Pezizomycotina</taxon>
        <taxon>Sordariomycetes</taxon>
        <taxon>Hypocreomycetidae</taxon>
        <taxon>Hypocreales</taxon>
        <taxon>Nectriaceae</taxon>
        <taxon>Thelonectria</taxon>
    </lineage>
</organism>
<sequence length="299" mass="32658">MARAIKNVLLVGGTGNVGSHILAALLRTGLTVTVLTRGSRLFPSGVVVKKVDYENSKSLFEAMQGQDAVVDASFSVENDVSLKLIEAAATSGVYRFITSDFGLDPDLPGVHDLPVFERKKKSYEAVKKKARDTGLTYSLIVCGPFLDLNLSAGFAGIELKGRTATLFNDGKNVIPWTTLEDIGTATAGTLLHPEETSNRPVYIHSVFMSQLQLLDAAKDALGPDGWEISAQAMTPLFQKSMKEVQSGRITPMTFGVQIQYAIATRELARPWDRDDNTLVGLQEWTTEQVRRLIKRLASQ</sequence>
<evidence type="ECO:0000313" key="5">
    <source>
        <dbReference type="Proteomes" id="UP000777438"/>
    </source>
</evidence>
<dbReference type="PANTHER" id="PTHR47706:SF1">
    <property type="entry name" value="CIPA-LIKE, PUTATIVE (AFU_ORTHOLOGUE AFUA_1G12460)-RELATED"/>
    <property type="match status" value="1"/>
</dbReference>
<dbReference type="CDD" id="cd05259">
    <property type="entry name" value="PCBER_SDR_a"/>
    <property type="match status" value="1"/>
</dbReference>
<feature type="domain" description="NmrA-like" evidence="3">
    <location>
        <begin position="6"/>
        <end position="220"/>
    </location>
</feature>
<dbReference type="InterPro" id="IPR045312">
    <property type="entry name" value="PCBER-like"/>
</dbReference>
<dbReference type="InterPro" id="IPR008030">
    <property type="entry name" value="NmrA-like"/>
</dbReference>
<accession>A0A9P8VQM0</accession>
<keyword evidence="2" id="KW-0560">Oxidoreductase</keyword>
<evidence type="ECO:0000256" key="1">
    <source>
        <dbReference type="ARBA" id="ARBA00022857"/>
    </source>
</evidence>
<dbReference type="Gene3D" id="3.90.25.10">
    <property type="entry name" value="UDP-galactose 4-epimerase, domain 1"/>
    <property type="match status" value="1"/>
</dbReference>
<keyword evidence="1" id="KW-0521">NADP</keyword>
<dbReference type="GO" id="GO:0016491">
    <property type="term" value="F:oxidoreductase activity"/>
    <property type="evidence" value="ECO:0007669"/>
    <property type="project" value="UniProtKB-KW"/>
</dbReference>
<dbReference type="EMBL" id="JAGPYM010000108">
    <property type="protein sequence ID" value="KAH6867335.1"/>
    <property type="molecule type" value="Genomic_DNA"/>
</dbReference>
<dbReference type="Pfam" id="PF05368">
    <property type="entry name" value="NmrA"/>
    <property type="match status" value="1"/>
</dbReference>
<dbReference type="SUPFAM" id="SSF51735">
    <property type="entry name" value="NAD(P)-binding Rossmann-fold domains"/>
    <property type="match status" value="1"/>
</dbReference>
<gene>
    <name evidence="4" type="ORF">B0T10DRAFT_502478</name>
</gene>
<evidence type="ECO:0000313" key="4">
    <source>
        <dbReference type="EMBL" id="KAH6867335.1"/>
    </source>
</evidence>
<keyword evidence="5" id="KW-1185">Reference proteome</keyword>
<proteinExistence type="predicted"/>
<comment type="caution">
    <text evidence="4">The sequence shown here is derived from an EMBL/GenBank/DDBJ whole genome shotgun (WGS) entry which is preliminary data.</text>
</comment>
<evidence type="ECO:0000259" key="3">
    <source>
        <dbReference type="Pfam" id="PF05368"/>
    </source>
</evidence>
<dbReference type="InterPro" id="IPR051609">
    <property type="entry name" value="NmrA/Isoflavone_reductase-like"/>
</dbReference>